<accession>A0A850PQS3</accession>
<feature type="non-terminal residue" evidence="1">
    <location>
        <position position="62"/>
    </location>
</feature>
<proteinExistence type="predicted"/>
<evidence type="ECO:0000313" key="1">
    <source>
        <dbReference type="EMBL" id="NVN52958.1"/>
    </source>
</evidence>
<gene>
    <name evidence="1" type="ORF">HLY00_3628</name>
</gene>
<protein>
    <submittedName>
        <fullName evidence="1">Extensin protein-like</fullName>
    </submittedName>
</protein>
<dbReference type="Proteomes" id="UP000570517">
    <property type="component" value="Unassembled WGS sequence"/>
</dbReference>
<organism evidence="1 2">
    <name type="scientific">Mycolicibacterium hippocampi</name>
    <dbReference type="NCBI Taxonomy" id="659824"/>
    <lineage>
        <taxon>Bacteria</taxon>
        <taxon>Bacillati</taxon>
        <taxon>Actinomycetota</taxon>
        <taxon>Actinomycetes</taxon>
        <taxon>Mycobacteriales</taxon>
        <taxon>Mycobacteriaceae</taxon>
        <taxon>Mycolicibacterium</taxon>
    </lineage>
</organism>
<reference evidence="1 2" key="1">
    <citation type="submission" date="2020-05" db="EMBL/GenBank/DDBJ databases">
        <title>Draft genome sequence of Mycobacterium hippocampi DL, isolated from European seabass, Dicentrarchus labrax, reared in fish farms.</title>
        <authorList>
            <person name="Stathopoulou P."/>
            <person name="Asimakis E."/>
            <person name="Tzokas K."/>
            <person name="Batargias C."/>
            <person name="Tsiamis G."/>
        </authorList>
    </citation>
    <scope>NUCLEOTIDE SEQUENCE [LARGE SCALE GENOMIC DNA]</scope>
    <source>
        <strain evidence="1 2">DL</strain>
    </source>
</reference>
<comment type="caution">
    <text evidence="1">The sequence shown here is derived from an EMBL/GenBank/DDBJ whole genome shotgun (WGS) entry which is preliminary data.</text>
</comment>
<name>A0A850PQS3_9MYCO</name>
<dbReference type="EMBL" id="JABFYL010000047">
    <property type="protein sequence ID" value="NVN52958.1"/>
    <property type="molecule type" value="Genomic_DNA"/>
</dbReference>
<keyword evidence="2" id="KW-1185">Reference proteome</keyword>
<dbReference type="AlphaFoldDB" id="A0A850PQS3"/>
<evidence type="ECO:0000313" key="2">
    <source>
        <dbReference type="Proteomes" id="UP000570517"/>
    </source>
</evidence>
<sequence>MRETWRVVIAGLFVGAVLSPVLGTAPTAHAVCGSVGGVHFDVTGCSDPLYELNDVLAPPPPP</sequence>